<evidence type="ECO:0000313" key="5">
    <source>
        <dbReference type="Proteomes" id="UP000663855"/>
    </source>
</evidence>
<name>A0A816AKI9_9BILA</name>
<dbReference type="EMBL" id="CAJOBJ010244748">
    <property type="protein sequence ID" value="CAF5082735.1"/>
    <property type="molecule type" value="Genomic_DNA"/>
</dbReference>
<evidence type="ECO:0000256" key="1">
    <source>
        <dbReference type="SAM" id="MobiDB-lite"/>
    </source>
</evidence>
<dbReference type="EMBL" id="CAJOBH010100717">
    <property type="protein sequence ID" value="CAF4611422.1"/>
    <property type="molecule type" value="Genomic_DNA"/>
</dbReference>
<dbReference type="Proteomes" id="UP000681720">
    <property type="component" value="Unassembled WGS sequence"/>
</dbReference>
<comment type="caution">
    <text evidence="2">The sequence shown here is derived from an EMBL/GenBank/DDBJ whole genome shotgun (WGS) entry which is preliminary data.</text>
</comment>
<dbReference type="AlphaFoldDB" id="A0A816AKI9"/>
<evidence type="ECO:0000313" key="4">
    <source>
        <dbReference type="EMBL" id="CAF5082735.1"/>
    </source>
</evidence>
<reference evidence="2" key="1">
    <citation type="submission" date="2021-02" db="EMBL/GenBank/DDBJ databases">
        <authorList>
            <person name="Nowell W R."/>
        </authorList>
    </citation>
    <scope>NUCLEOTIDE SEQUENCE</scope>
</reference>
<feature type="region of interest" description="Disordered" evidence="1">
    <location>
        <begin position="1"/>
        <end position="31"/>
    </location>
</feature>
<evidence type="ECO:0000313" key="2">
    <source>
        <dbReference type="EMBL" id="CAF1596775.1"/>
    </source>
</evidence>
<feature type="non-terminal residue" evidence="2">
    <location>
        <position position="31"/>
    </location>
</feature>
<evidence type="ECO:0000313" key="3">
    <source>
        <dbReference type="EMBL" id="CAF4611422.1"/>
    </source>
</evidence>
<dbReference type="Proteomes" id="UP000663855">
    <property type="component" value="Unassembled WGS sequence"/>
</dbReference>
<proteinExistence type="predicted"/>
<gene>
    <name evidence="3" type="ORF">BYL167_LOCUS40559</name>
    <name evidence="2" type="ORF">CJN711_LOCUS34677</name>
    <name evidence="4" type="ORF">GIL414_LOCUS61812</name>
</gene>
<accession>A0A816AKI9</accession>
<organism evidence="2 5">
    <name type="scientific">Rotaria magnacalcarata</name>
    <dbReference type="NCBI Taxonomy" id="392030"/>
    <lineage>
        <taxon>Eukaryota</taxon>
        <taxon>Metazoa</taxon>
        <taxon>Spiralia</taxon>
        <taxon>Gnathifera</taxon>
        <taxon>Rotifera</taxon>
        <taxon>Eurotatoria</taxon>
        <taxon>Bdelloidea</taxon>
        <taxon>Philodinida</taxon>
        <taxon>Philodinidae</taxon>
        <taxon>Rotaria</taxon>
    </lineage>
</organism>
<dbReference type="Proteomes" id="UP000681967">
    <property type="component" value="Unassembled WGS sequence"/>
</dbReference>
<feature type="compositionally biased region" description="Basic and acidic residues" evidence="1">
    <location>
        <begin position="1"/>
        <end position="16"/>
    </location>
</feature>
<dbReference type="EMBL" id="CAJNOV010016869">
    <property type="protein sequence ID" value="CAF1596775.1"/>
    <property type="molecule type" value="Genomic_DNA"/>
</dbReference>
<protein>
    <submittedName>
        <fullName evidence="2">Uncharacterized protein</fullName>
    </submittedName>
</protein>
<sequence length="31" mass="3561">MKKLKAKLDDSIENHLIDSNQGHANDRLNEL</sequence>